<proteinExistence type="predicted"/>
<evidence type="ECO:0000313" key="4">
    <source>
        <dbReference type="EMBL" id="MBD1548141.1"/>
    </source>
</evidence>
<evidence type="ECO:0000313" key="5">
    <source>
        <dbReference type="Proteomes" id="UP000598467"/>
    </source>
</evidence>
<dbReference type="PROSITE" id="PS51371">
    <property type="entry name" value="CBS"/>
    <property type="match status" value="2"/>
</dbReference>
<dbReference type="InterPro" id="IPR046342">
    <property type="entry name" value="CBS_dom_sf"/>
</dbReference>
<dbReference type="InterPro" id="IPR000644">
    <property type="entry name" value="CBS_dom"/>
</dbReference>
<dbReference type="AlphaFoldDB" id="A0A926P5A8"/>
<evidence type="ECO:0000256" key="1">
    <source>
        <dbReference type="ARBA" id="ARBA00023122"/>
    </source>
</evidence>
<evidence type="ECO:0000259" key="3">
    <source>
        <dbReference type="PROSITE" id="PS51371"/>
    </source>
</evidence>
<reference evidence="4" key="1">
    <citation type="submission" date="2020-05" db="EMBL/GenBank/DDBJ databases">
        <title>Identification of trans-AT polyketide cluster in two marine bacteria, producers of a novel glutaramide-containing polyketide sesbanimide D and analogs.</title>
        <authorList>
            <person name="Kacar D."/>
            <person name="Rodriguez P."/>
            <person name="Canedo L."/>
            <person name="Gonzalez E."/>
            <person name="Galan B."/>
            <person name="De La Calle F."/>
            <person name="Garcia J.L."/>
        </authorList>
    </citation>
    <scope>NUCLEOTIDE SEQUENCE</scope>
    <source>
        <strain evidence="4">PHM038</strain>
    </source>
</reference>
<accession>A0A926P5A8</accession>
<protein>
    <submittedName>
        <fullName evidence="4">CBS domain-containing protein</fullName>
    </submittedName>
</protein>
<feature type="domain" description="CBS" evidence="3">
    <location>
        <begin position="76"/>
        <end position="131"/>
    </location>
</feature>
<name>A0A926P5A8_9HYPH</name>
<comment type="caution">
    <text evidence="4">The sequence shown here is derived from an EMBL/GenBank/DDBJ whole genome shotgun (WGS) entry which is preliminary data.</text>
</comment>
<gene>
    <name evidence="4" type="ORF">HK439_17890</name>
</gene>
<dbReference type="CDD" id="cd04623">
    <property type="entry name" value="CBS_pair_bac_euk"/>
    <property type="match status" value="1"/>
</dbReference>
<dbReference type="PANTHER" id="PTHR43080:SF2">
    <property type="entry name" value="CBS DOMAIN-CONTAINING PROTEIN"/>
    <property type="match status" value="1"/>
</dbReference>
<sequence>MTVGAVLNGKGHDVITARGATPLREICSTLAEKGIGAILVTDAAKHIEGIISERDIVKTLAAKGTDALDLPVSSVMTTAVVTCAEEDAIMDVMSKMTSGRFRHVPVLRDNKVIGLISIGDAVKYRIAQVEMEAEQMRTYITMA</sequence>
<dbReference type="SUPFAM" id="SSF54631">
    <property type="entry name" value="CBS-domain pair"/>
    <property type="match status" value="1"/>
</dbReference>
<dbReference type="EMBL" id="JABFCZ010000020">
    <property type="protein sequence ID" value="MBD1548141.1"/>
    <property type="molecule type" value="Genomic_DNA"/>
</dbReference>
<dbReference type="PANTHER" id="PTHR43080">
    <property type="entry name" value="CBS DOMAIN-CONTAINING PROTEIN CBSX3, MITOCHONDRIAL"/>
    <property type="match status" value="1"/>
</dbReference>
<dbReference type="InterPro" id="IPR051257">
    <property type="entry name" value="Diverse_CBS-Domain"/>
</dbReference>
<keyword evidence="1 2" id="KW-0129">CBS domain</keyword>
<dbReference type="SMART" id="SM00116">
    <property type="entry name" value="CBS"/>
    <property type="match status" value="2"/>
</dbReference>
<dbReference type="InterPro" id="IPR044725">
    <property type="entry name" value="CBSX3_CBS_dom"/>
</dbReference>
<feature type="domain" description="CBS" evidence="3">
    <location>
        <begin position="10"/>
        <end position="67"/>
    </location>
</feature>
<dbReference type="Gene3D" id="3.10.580.10">
    <property type="entry name" value="CBS-domain"/>
    <property type="match status" value="1"/>
</dbReference>
<dbReference type="Pfam" id="PF00571">
    <property type="entry name" value="CBS"/>
    <property type="match status" value="2"/>
</dbReference>
<organism evidence="4 5">
    <name type="scientific">Roseibium aggregatum</name>
    <dbReference type="NCBI Taxonomy" id="187304"/>
    <lineage>
        <taxon>Bacteria</taxon>
        <taxon>Pseudomonadati</taxon>
        <taxon>Pseudomonadota</taxon>
        <taxon>Alphaproteobacteria</taxon>
        <taxon>Hyphomicrobiales</taxon>
        <taxon>Stappiaceae</taxon>
        <taxon>Roseibium</taxon>
    </lineage>
</organism>
<dbReference type="RefSeq" id="WP_190292879.1">
    <property type="nucleotide sequence ID" value="NZ_JABFCZ010000020.1"/>
</dbReference>
<dbReference type="Proteomes" id="UP000598467">
    <property type="component" value="Unassembled WGS sequence"/>
</dbReference>
<evidence type="ECO:0000256" key="2">
    <source>
        <dbReference type="PROSITE-ProRule" id="PRU00703"/>
    </source>
</evidence>